<evidence type="ECO:0000256" key="1">
    <source>
        <dbReference type="ARBA" id="ARBA00022604"/>
    </source>
</evidence>
<evidence type="ECO:0000256" key="3">
    <source>
        <dbReference type="ARBA" id="ARBA00026138"/>
    </source>
</evidence>
<evidence type="ECO:0000313" key="6">
    <source>
        <dbReference type="Proteomes" id="UP000824469"/>
    </source>
</evidence>
<evidence type="ECO:0000256" key="2">
    <source>
        <dbReference type="ARBA" id="ARBA00025796"/>
    </source>
</evidence>
<feature type="compositionally biased region" description="Basic and acidic residues" evidence="4">
    <location>
        <begin position="17"/>
        <end position="26"/>
    </location>
</feature>
<sequence>MRIFNWVHRKFRPNQHDYDYGVKDPSDANSHGPPSESCLDERAKRVRISQEVKVEDSNRRDKNYSNVNEDAQALLGPRRSKVSEMFSKWQNGLLTIGTFGIDQNDEGYVYGYESLDVEDIFLKETEDEELINSIEVEVFEGKLEEVFGLKNENYFQVKDLKSQKWQNKGSITELKGSVKEYSASDIHKENSGHDSNTNSKNNGNNIYPLQEFFEVPLLAGTMTKKEHRTTLADLFSRSKNYTTSNMLDDAPKIEFETEFVEKKKNDLSLGKSGRSLIKNVLKWKKGGNLHRPKQWMKKMLNKKIYPESAAAELHASEVIGHLDVSKTYINASKINDMDTENSCEDGKGSLTNGSPSELASLLRDASKGSQECWIKTDSE</sequence>
<keyword evidence="1" id="KW-0341">Growth regulation</keyword>
<dbReference type="Proteomes" id="UP000824469">
    <property type="component" value="Unassembled WGS sequence"/>
</dbReference>
<dbReference type="GO" id="GO:0001763">
    <property type="term" value="P:morphogenesis of a branching structure"/>
    <property type="evidence" value="ECO:0007669"/>
    <property type="project" value="InterPro"/>
</dbReference>
<proteinExistence type="inferred from homology"/>
<comment type="caution">
    <text evidence="5">The sequence shown here is derived from an EMBL/GenBank/DDBJ whole genome shotgun (WGS) entry which is preliminary data.</text>
</comment>
<feature type="region of interest" description="Disordered" evidence="4">
    <location>
        <begin position="337"/>
        <end position="357"/>
    </location>
</feature>
<dbReference type="PANTHER" id="PTHR38366:SF1">
    <property type="entry name" value="PROTEIN TILLER ANGLE CONTROL 1"/>
    <property type="match status" value="1"/>
</dbReference>
<accession>A0AA38KZS5</accession>
<evidence type="ECO:0000256" key="4">
    <source>
        <dbReference type="SAM" id="MobiDB-lite"/>
    </source>
</evidence>
<dbReference type="OMA" id="RNWENGL"/>
<name>A0AA38KZS5_TAXCH</name>
<feature type="region of interest" description="Disordered" evidence="4">
    <location>
        <begin position="17"/>
        <end position="39"/>
    </location>
</feature>
<dbReference type="InterPro" id="IPR044989">
    <property type="entry name" value="TAC1"/>
</dbReference>
<reference evidence="5 6" key="1">
    <citation type="journal article" date="2021" name="Nat. Plants">
        <title>The Taxus genome provides insights into paclitaxel biosynthesis.</title>
        <authorList>
            <person name="Xiong X."/>
            <person name="Gou J."/>
            <person name="Liao Q."/>
            <person name="Li Y."/>
            <person name="Zhou Q."/>
            <person name="Bi G."/>
            <person name="Li C."/>
            <person name="Du R."/>
            <person name="Wang X."/>
            <person name="Sun T."/>
            <person name="Guo L."/>
            <person name="Liang H."/>
            <person name="Lu P."/>
            <person name="Wu Y."/>
            <person name="Zhang Z."/>
            <person name="Ro D.K."/>
            <person name="Shang Y."/>
            <person name="Huang S."/>
            <person name="Yan J."/>
        </authorList>
    </citation>
    <scope>NUCLEOTIDE SEQUENCE [LARGE SCALE GENOMIC DNA]</scope>
    <source>
        <strain evidence="5">Ta-2019</strain>
    </source>
</reference>
<keyword evidence="6" id="KW-1185">Reference proteome</keyword>
<feature type="non-terminal residue" evidence="5">
    <location>
        <position position="379"/>
    </location>
</feature>
<dbReference type="PANTHER" id="PTHR38366">
    <property type="entry name" value="NAD-DEPENDENT PROTEIN DEACETYLASE HST1-LIKE PROTEIN"/>
    <property type="match status" value="1"/>
</dbReference>
<evidence type="ECO:0000313" key="5">
    <source>
        <dbReference type="EMBL" id="KAH9307267.1"/>
    </source>
</evidence>
<comment type="similarity">
    <text evidence="2">Belongs to the TAC family.</text>
</comment>
<protein>
    <recommendedName>
        <fullName evidence="3">Protein TILLER ANGLE CONTROL 1</fullName>
    </recommendedName>
</protein>
<dbReference type="EMBL" id="JAHRHJ020000007">
    <property type="protein sequence ID" value="KAH9307267.1"/>
    <property type="molecule type" value="Genomic_DNA"/>
</dbReference>
<dbReference type="AlphaFoldDB" id="A0AA38KZS5"/>
<gene>
    <name evidence="5" type="ORF">KI387_035178</name>
</gene>
<organism evidence="5 6">
    <name type="scientific">Taxus chinensis</name>
    <name type="common">Chinese yew</name>
    <name type="synonym">Taxus wallichiana var. chinensis</name>
    <dbReference type="NCBI Taxonomy" id="29808"/>
    <lineage>
        <taxon>Eukaryota</taxon>
        <taxon>Viridiplantae</taxon>
        <taxon>Streptophyta</taxon>
        <taxon>Embryophyta</taxon>
        <taxon>Tracheophyta</taxon>
        <taxon>Spermatophyta</taxon>
        <taxon>Pinopsida</taxon>
        <taxon>Pinidae</taxon>
        <taxon>Conifers II</taxon>
        <taxon>Cupressales</taxon>
        <taxon>Taxaceae</taxon>
        <taxon>Taxus</taxon>
    </lineage>
</organism>